<evidence type="ECO:0000256" key="2">
    <source>
        <dbReference type="ARBA" id="ARBA00022519"/>
    </source>
</evidence>
<dbReference type="InterPro" id="IPR027417">
    <property type="entry name" value="P-loop_NTPase"/>
</dbReference>
<dbReference type="GO" id="GO:0005524">
    <property type="term" value="F:ATP binding"/>
    <property type="evidence" value="ECO:0007669"/>
    <property type="project" value="UniProtKB-KW"/>
</dbReference>
<dbReference type="GO" id="GO:0022857">
    <property type="term" value="F:transmembrane transporter activity"/>
    <property type="evidence" value="ECO:0007669"/>
    <property type="project" value="TreeGrafter"/>
</dbReference>
<reference evidence="6" key="1">
    <citation type="submission" date="2022-06" db="EMBL/GenBank/DDBJ databases">
        <title>New Polynucleobacter species.</title>
        <authorList>
            <person name="Hahn M.W."/>
        </authorList>
    </citation>
    <scope>NUCLEOTIDE SEQUENCE</scope>
    <source>
        <strain evidence="6">UK-FUSCHL-C3</strain>
    </source>
</reference>
<dbReference type="SMART" id="SM00382">
    <property type="entry name" value="AAA"/>
    <property type="match status" value="1"/>
</dbReference>
<dbReference type="RefSeq" id="WP_353438000.1">
    <property type="nucleotide sequence ID" value="NZ_CP099959.1"/>
</dbReference>
<protein>
    <submittedName>
        <fullName evidence="6">ABC transporter ATP-binding protein</fullName>
    </submittedName>
</protein>
<keyword evidence="2" id="KW-0472">Membrane</keyword>
<dbReference type="InterPro" id="IPR015854">
    <property type="entry name" value="ABC_transpr_LolD-like"/>
</dbReference>
<keyword evidence="1" id="KW-1003">Cell membrane</keyword>
<dbReference type="AlphaFoldDB" id="A0AAU8A0R1"/>
<dbReference type="PROSITE" id="PS50893">
    <property type="entry name" value="ABC_TRANSPORTER_2"/>
    <property type="match status" value="1"/>
</dbReference>
<keyword evidence="4 6" id="KW-0067">ATP-binding</keyword>
<evidence type="ECO:0000256" key="4">
    <source>
        <dbReference type="ARBA" id="ARBA00022840"/>
    </source>
</evidence>
<evidence type="ECO:0000313" key="6">
    <source>
        <dbReference type="EMBL" id="XCC56995.1"/>
    </source>
</evidence>
<gene>
    <name evidence="6" type="ORF">NKE59_05695</name>
</gene>
<evidence type="ECO:0000256" key="3">
    <source>
        <dbReference type="ARBA" id="ARBA00022741"/>
    </source>
</evidence>
<dbReference type="Pfam" id="PF00005">
    <property type="entry name" value="ABC_tran"/>
    <property type="match status" value="1"/>
</dbReference>
<sequence length="233" mass="25595">MTVPSKPSVVKVSHLQFGWPNHPPLIPNLSFELKAGEKIFISGPSGCGKSTLLNLLSGVIKPDRGEIWIHNRPLHELGNSAKDQLRGEEMGFIFQQFNLIPYLSAADNILLPTYLYPKRKLAAMKQYGSTAAAVDSLLKMLGLPASVIDQPAHRLSIGQQQRIAAARAFIGSPSIVIADEPTSALDWNNQALLMDLFLGLANEHQTALMMVSHDKRLSTRFDQKRSFAELVGS</sequence>
<dbReference type="GO" id="GO:0005886">
    <property type="term" value="C:plasma membrane"/>
    <property type="evidence" value="ECO:0007669"/>
    <property type="project" value="TreeGrafter"/>
</dbReference>
<dbReference type="Gene3D" id="3.40.50.300">
    <property type="entry name" value="P-loop containing nucleotide triphosphate hydrolases"/>
    <property type="match status" value="1"/>
</dbReference>
<dbReference type="PANTHER" id="PTHR24220">
    <property type="entry name" value="IMPORT ATP-BINDING PROTEIN"/>
    <property type="match status" value="1"/>
</dbReference>
<dbReference type="GO" id="GO:0016887">
    <property type="term" value="F:ATP hydrolysis activity"/>
    <property type="evidence" value="ECO:0007669"/>
    <property type="project" value="InterPro"/>
</dbReference>
<keyword evidence="3" id="KW-0547">Nucleotide-binding</keyword>
<organism evidence="6">
    <name type="scientific">Polynucleobacter sp. UK-FUSCHL-C3</name>
    <dbReference type="NCBI Taxonomy" id="2955208"/>
    <lineage>
        <taxon>Bacteria</taxon>
        <taxon>Pseudomonadati</taxon>
        <taxon>Pseudomonadota</taxon>
        <taxon>Betaproteobacteria</taxon>
        <taxon>Burkholderiales</taxon>
        <taxon>Burkholderiaceae</taxon>
        <taxon>Polynucleobacter</taxon>
    </lineage>
</organism>
<evidence type="ECO:0000256" key="1">
    <source>
        <dbReference type="ARBA" id="ARBA00022475"/>
    </source>
</evidence>
<dbReference type="InterPro" id="IPR003593">
    <property type="entry name" value="AAA+_ATPase"/>
</dbReference>
<dbReference type="EMBL" id="CP099959">
    <property type="protein sequence ID" value="XCC56995.1"/>
    <property type="molecule type" value="Genomic_DNA"/>
</dbReference>
<feature type="domain" description="ABC transporter" evidence="5">
    <location>
        <begin position="10"/>
        <end position="233"/>
    </location>
</feature>
<dbReference type="PANTHER" id="PTHR24220:SF611">
    <property type="entry name" value="ATP-BINDING COMPONENT OF ABC TRANSPORTER-RELATED"/>
    <property type="match status" value="1"/>
</dbReference>
<dbReference type="InterPro" id="IPR003439">
    <property type="entry name" value="ABC_transporter-like_ATP-bd"/>
</dbReference>
<accession>A0AAU8A0R1</accession>
<proteinExistence type="predicted"/>
<keyword evidence="2" id="KW-0997">Cell inner membrane</keyword>
<evidence type="ECO:0000259" key="5">
    <source>
        <dbReference type="PROSITE" id="PS50893"/>
    </source>
</evidence>
<name>A0AAU8A0R1_9BURK</name>
<dbReference type="SUPFAM" id="SSF52540">
    <property type="entry name" value="P-loop containing nucleoside triphosphate hydrolases"/>
    <property type="match status" value="1"/>
</dbReference>